<dbReference type="RefSeq" id="WP_119849514.1">
    <property type="nucleotide sequence ID" value="NZ_CP032412.1"/>
</dbReference>
<dbReference type="KEGG" id="plw:D5F53_22365"/>
<accession>A0A385TQL7</accession>
<organism evidence="1 2">
    <name type="scientific">Paenibacillus lautus</name>
    <name type="common">Bacillus lautus</name>
    <dbReference type="NCBI Taxonomy" id="1401"/>
    <lineage>
        <taxon>Bacteria</taxon>
        <taxon>Bacillati</taxon>
        <taxon>Bacillota</taxon>
        <taxon>Bacilli</taxon>
        <taxon>Bacillales</taxon>
        <taxon>Paenibacillaceae</taxon>
        <taxon>Paenibacillus</taxon>
    </lineage>
</organism>
<protein>
    <submittedName>
        <fullName evidence="1">Uncharacterized protein</fullName>
    </submittedName>
</protein>
<dbReference type="EMBL" id="CP032412">
    <property type="protein sequence ID" value="AYB45863.1"/>
    <property type="molecule type" value="Genomic_DNA"/>
</dbReference>
<dbReference type="Proteomes" id="UP000266552">
    <property type="component" value="Chromosome"/>
</dbReference>
<dbReference type="AlphaFoldDB" id="A0A385TQL7"/>
<name>A0A385TQL7_PAELA</name>
<evidence type="ECO:0000313" key="2">
    <source>
        <dbReference type="Proteomes" id="UP000266552"/>
    </source>
</evidence>
<keyword evidence="2" id="KW-1185">Reference proteome</keyword>
<evidence type="ECO:0000313" key="1">
    <source>
        <dbReference type="EMBL" id="AYB45863.1"/>
    </source>
</evidence>
<reference evidence="1 2" key="1">
    <citation type="submission" date="2018-09" db="EMBL/GenBank/DDBJ databases">
        <title>Genome Sequence of Paenibacillus lautus Strain E7593-69, Azo Dye-Degrading Bacteria, Isolated from Commercial Tattoo Inks.</title>
        <authorList>
            <person name="Nho S.W."/>
            <person name="Kim S.-J."/>
            <person name="Kweon O."/>
            <person name="Cerniglia C.E."/>
        </authorList>
    </citation>
    <scope>NUCLEOTIDE SEQUENCE [LARGE SCALE GENOMIC DNA]</scope>
    <source>
        <strain evidence="1 2">E7593-69</strain>
    </source>
</reference>
<sequence length="90" mass="10058">MGWMIGITAGAVLLLLVLIGYGRKRSSGRKDNVIRLKSKTRTSSGQRGQACSKCRRKRPLTFYADDSGAVRGLCTDCKKELERHQELYPV</sequence>
<gene>
    <name evidence="1" type="ORF">D5F53_22365</name>
</gene>
<proteinExistence type="predicted"/>